<dbReference type="AlphaFoldDB" id="A0A7Z2ZV31"/>
<dbReference type="Proteomes" id="UP000502415">
    <property type="component" value="Chromosome"/>
</dbReference>
<dbReference type="EMBL" id="CP051685">
    <property type="protein sequence ID" value="QJE03069.1"/>
    <property type="molecule type" value="Genomic_DNA"/>
</dbReference>
<keyword evidence="3" id="KW-1185">Reference proteome</keyword>
<protein>
    <submittedName>
        <fullName evidence="2">Uncharacterized protein</fullName>
    </submittedName>
</protein>
<accession>A0A7Z2ZV31</accession>
<dbReference type="KEGG" id="mfy:HH212_26295"/>
<reference evidence="2 3" key="1">
    <citation type="submission" date="2020-04" db="EMBL/GenBank/DDBJ databases">
        <title>Genome sequencing of novel species.</title>
        <authorList>
            <person name="Heo J."/>
            <person name="Kim S.-J."/>
            <person name="Kim J.-S."/>
            <person name="Hong S.-B."/>
            <person name="Kwon S.-W."/>
        </authorList>
    </citation>
    <scope>NUCLEOTIDE SEQUENCE [LARGE SCALE GENOMIC DNA]</scope>
    <source>
        <strain evidence="2 3">GN2-R2</strain>
    </source>
</reference>
<proteinExistence type="predicted"/>
<evidence type="ECO:0000313" key="3">
    <source>
        <dbReference type="Proteomes" id="UP000502415"/>
    </source>
</evidence>
<name>A0A7Z2ZV31_9BURK</name>
<dbReference type="RefSeq" id="WP_170205150.1">
    <property type="nucleotide sequence ID" value="NZ_CP051685.1"/>
</dbReference>
<evidence type="ECO:0000256" key="1">
    <source>
        <dbReference type="SAM" id="MobiDB-lite"/>
    </source>
</evidence>
<organism evidence="2 3">
    <name type="scientific">Massilia forsythiae</name>
    <dbReference type="NCBI Taxonomy" id="2728020"/>
    <lineage>
        <taxon>Bacteria</taxon>
        <taxon>Pseudomonadati</taxon>
        <taxon>Pseudomonadota</taxon>
        <taxon>Betaproteobacteria</taxon>
        <taxon>Burkholderiales</taxon>
        <taxon>Oxalobacteraceae</taxon>
        <taxon>Telluria group</taxon>
        <taxon>Massilia</taxon>
    </lineage>
</organism>
<evidence type="ECO:0000313" key="2">
    <source>
        <dbReference type="EMBL" id="QJE03069.1"/>
    </source>
</evidence>
<sequence>MKAAAGTLSIKSGGEWVPVGDIVSLDMPAFVGLDMADGDDQTSITVFIDGGAYSAANLIVGSTFIFARRDHPDLCPAGLLAPLEPERGVYFSAHQSVPKYGSPRPYLKRKKGRS</sequence>
<feature type="region of interest" description="Disordered" evidence="1">
    <location>
        <begin position="94"/>
        <end position="114"/>
    </location>
</feature>
<gene>
    <name evidence="2" type="ORF">HH212_26295</name>
</gene>